<sequence>MAMNLSWSSVLTIALSFTTLASAYRPVQHCKALGDNGHYSACTSLTQHYNQTTGESDLYVRYYWYKYKDSKNGWHAFALGKRMAGALMFIFYGDPTRPTPEMTVSVRSAEGHHPPRLIHDIDQFNSPAAEGRIPEVDIVTQNFKPYNGAYEQPELHVKPTHVGIAEFIVRGYAKWVGIEVSNASYAQPMIWSSRYDQDFNEDYSVDRQIDMHAFGLGFGFIFADLVNAETPIPMFGPIDELSGHKGLTEIGDPEKPTAAELAQGDYLIANVRSDPSNANLNNGGGSGNKENHNPFNDHNTTPSTVPDTNTDQKEDEHKNNNAEPNTTTPGTTPDPQSKPTYTIKGKTIRDWLWHLHGLLLSLTFFLLYPLGVYLLRSPKHQASGMSFNYHWTVQALATVTFTLGCFIGYLQSRSISVTHQYVGITIAFIVGAQMVLGWRHHISFLQTKRKSWMSRVHVGLGRAILPLGFVNILSGMKLRQYGWFTMMLVLVLIVIEVVFGAVYLRQAHVRRAKMGGAAVAEELKAQGPGKDDDAEEYFQLAGEDDLSSDDEEESAAAKKKEEKRKENERLAKLDRV</sequence>
<name>A0ACC2ZWP5_9EURO</name>
<comment type="caution">
    <text evidence="1">The sequence shown here is derived from an EMBL/GenBank/DDBJ whole genome shotgun (WGS) entry which is preliminary data.</text>
</comment>
<dbReference type="Proteomes" id="UP001172386">
    <property type="component" value="Unassembled WGS sequence"/>
</dbReference>
<evidence type="ECO:0000313" key="1">
    <source>
        <dbReference type="EMBL" id="KAJ9651982.1"/>
    </source>
</evidence>
<proteinExistence type="predicted"/>
<accession>A0ACC2ZWP5</accession>
<reference evidence="1" key="1">
    <citation type="submission" date="2022-10" db="EMBL/GenBank/DDBJ databases">
        <title>Culturing micro-colonial fungi from biological soil crusts in the Mojave desert and describing Neophaeococcomyces mojavensis, and introducing the new genera and species Taxawa tesnikishii.</title>
        <authorList>
            <person name="Kurbessoian T."/>
            <person name="Stajich J.E."/>
        </authorList>
    </citation>
    <scope>NUCLEOTIDE SEQUENCE</scope>
    <source>
        <strain evidence="1">JES_112</strain>
    </source>
</reference>
<gene>
    <name evidence="1" type="ORF">H2198_008761</name>
</gene>
<protein>
    <submittedName>
        <fullName evidence="1">Uncharacterized protein</fullName>
    </submittedName>
</protein>
<organism evidence="1 2">
    <name type="scientific">Neophaeococcomyces mojaviensis</name>
    <dbReference type="NCBI Taxonomy" id="3383035"/>
    <lineage>
        <taxon>Eukaryota</taxon>
        <taxon>Fungi</taxon>
        <taxon>Dikarya</taxon>
        <taxon>Ascomycota</taxon>
        <taxon>Pezizomycotina</taxon>
        <taxon>Eurotiomycetes</taxon>
        <taxon>Chaetothyriomycetidae</taxon>
        <taxon>Chaetothyriales</taxon>
        <taxon>Chaetothyriales incertae sedis</taxon>
        <taxon>Neophaeococcomyces</taxon>
    </lineage>
</organism>
<evidence type="ECO:0000313" key="2">
    <source>
        <dbReference type="Proteomes" id="UP001172386"/>
    </source>
</evidence>
<dbReference type="EMBL" id="JAPDRQ010000224">
    <property type="protein sequence ID" value="KAJ9651982.1"/>
    <property type="molecule type" value="Genomic_DNA"/>
</dbReference>
<keyword evidence="2" id="KW-1185">Reference proteome</keyword>